<evidence type="ECO:0000313" key="1">
    <source>
        <dbReference type="EMBL" id="EQD38495.1"/>
    </source>
</evidence>
<sequence>MRAYMKSSMPYLGVPVPEVRRITNAAARVHSPASASALAATGRLLWRRAEFREERYASTALTGLQIAHGRLELLPLYEEMITVGAWWDHVDEVAHRIGSLLIAHPDRMRPLLQRWAVDQDRWLRRTSIIAQLGAKRLTDIELLERVITANVGDPDRFIRKAIGWALRDYARTEPAWV</sequence>
<organism evidence="1">
    <name type="scientific">mine drainage metagenome</name>
    <dbReference type="NCBI Taxonomy" id="410659"/>
    <lineage>
        <taxon>unclassified sequences</taxon>
        <taxon>metagenomes</taxon>
        <taxon>ecological metagenomes</taxon>
    </lineage>
</organism>
<dbReference type="Gene3D" id="1.25.10.90">
    <property type="match status" value="1"/>
</dbReference>
<reference evidence="1" key="2">
    <citation type="journal article" date="2014" name="ISME J.">
        <title>Microbial stratification in low pH oxic and suboxic macroscopic growths along an acid mine drainage.</title>
        <authorList>
            <person name="Mendez-Garcia C."/>
            <person name="Mesa V."/>
            <person name="Sprenger R.R."/>
            <person name="Richter M."/>
            <person name="Diez M.S."/>
            <person name="Solano J."/>
            <person name="Bargiela R."/>
            <person name="Golyshina O.V."/>
            <person name="Manteca A."/>
            <person name="Ramos J.L."/>
            <person name="Gallego J.R."/>
            <person name="Llorente I."/>
            <person name="Martins Dos Santos V.A."/>
            <person name="Jensen O.N."/>
            <person name="Pelaez A.I."/>
            <person name="Sanchez J."/>
            <person name="Ferrer M."/>
        </authorList>
    </citation>
    <scope>NUCLEOTIDE SEQUENCE</scope>
</reference>
<dbReference type="Pfam" id="PF08713">
    <property type="entry name" value="DNA_alkylation"/>
    <property type="match status" value="1"/>
</dbReference>
<dbReference type="PANTHER" id="PTHR34070:SF1">
    <property type="entry name" value="DNA ALKYLATION REPAIR PROTEIN"/>
    <property type="match status" value="1"/>
</dbReference>
<dbReference type="EMBL" id="AUZX01012655">
    <property type="protein sequence ID" value="EQD38495.1"/>
    <property type="molecule type" value="Genomic_DNA"/>
</dbReference>
<dbReference type="InterPro" id="IPR014825">
    <property type="entry name" value="DNA_alkylation"/>
</dbReference>
<name>T1A9I2_9ZZZZ</name>
<proteinExistence type="predicted"/>
<protein>
    <submittedName>
        <fullName evidence="1">DNA alkylation repair enzyme</fullName>
    </submittedName>
</protein>
<dbReference type="SUPFAM" id="SSF48371">
    <property type="entry name" value="ARM repeat"/>
    <property type="match status" value="1"/>
</dbReference>
<dbReference type="AlphaFoldDB" id="T1A9I2"/>
<comment type="caution">
    <text evidence="1">The sequence shown here is derived from an EMBL/GenBank/DDBJ whole genome shotgun (WGS) entry which is preliminary data.</text>
</comment>
<feature type="non-terminal residue" evidence="1">
    <location>
        <position position="177"/>
    </location>
</feature>
<dbReference type="PANTHER" id="PTHR34070">
    <property type="entry name" value="ARMADILLO-TYPE FOLD"/>
    <property type="match status" value="1"/>
</dbReference>
<accession>T1A9I2</accession>
<gene>
    <name evidence="1" type="ORF">B1A_17217</name>
</gene>
<dbReference type="InterPro" id="IPR016024">
    <property type="entry name" value="ARM-type_fold"/>
</dbReference>
<reference evidence="1" key="1">
    <citation type="submission" date="2013-08" db="EMBL/GenBank/DDBJ databases">
        <authorList>
            <person name="Mendez C."/>
            <person name="Richter M."/>
            <person name="Ferrer M."/>
            <person name="Sanchez J."/>
        </authorList>
    </citation>
    <scope>NUCLEOTIDE SEQUENCE</scope>
</reference>